<dbReference type="Pfam" id="PF00076">
    <property type="entry name" value="RRM_1"/>
    <property type="match status" value="1"/>
</dbReference>
<dbReference type="InterPro" id="IPR012677">
    <property type="entry name" value="Nucleotide-bd_a/b_plait_sf"/>
</dbReference>
<dbReference type="GO" id="GO:0003723">
    <property type="term" value="F:RNA binding"/>
    <property type="evidence" value="ECO:0007669"/>
    <property type="project" value="UniProtKB-UniRule"/>
</dbReference>
<reference evidence="5" key="1">
    <citation type="submission" date="2021-01" db="EMBL/GenBank/DDBJ databases">
        <authorList>
            <person name="Corre E."/>
            <person name="Pelletier E."/>
            <person name="Niang G."/>
            <person name="Scheremetjew M."/>
            <person name="Finn R."/>
            <person name="Kale V."/>
            <person name="Holt S."/>
            <person name="Cochrane G."/>
            <person name="Meng A."/>
            <person name="Brown T."/>
            <person name="Cohen L."/>
        </authorList>
    </citation>
    <scope>NUCLEOTIDE SEQUENCE</scope>
    <source>
        <strain evidence="5">CCAP979/52</strain>
    </source>
</reference>
<protein>
    <recommendedName>
        <fullName evidence="4">RRM domain-containing protein</fullName>
    </recommendedName>
</protein>
<gene>
    <name evidence="5" type="ORF">CCUR1050_LOCUS32003</name>
</gene>
<evidence type="ECO:0000256" key="3">
    <source>
        <dbReference type="SAM" id="SignalP"/>
    </source>
</evidence>
<proteinExistence type="predicted"/>
<dbReference type="CDD" id="cd21608">
    <property type="entry name" value="RRM2_NsCP33_like"/>
    <property type="match status" value="1"/>
</dbReference>
<dbReference type="InterPro" id="IPR052462">
    <property type="entry name" value="SLIRP/GR-RBP-like"/>
</dbReference>
<dbReference type="PANTHER" id="PTHR48027">
    <property type="entry name" value="HETEROGENEOUS NUCLEAR RIBONUCLEOPROTEIN 87F-RELATED"/>
    <property type="match status" value="1"/>
</dbReference>
<evidence type="ECO:0000256" key="1">
    <source>
        <dbReference type="ARBA" id="ARBA00022884"/>
    </source>
</evidence>
<dbReference type="EMBL" id="HBEZ01058387">
    <property type="protein sequence ID" value="CAD8660863.1"/>
    <property type="molecule type" value="Transcribed_RNA"/>
</dbReference>
<feature type="chain" id="PRO_5031074879" description="RRM domain-containing protein" evidence="3">
    <location>
        <begin position="20"/>
        <end position="149"/>
    </location>
</feature>
<dbReference type="Gene3D" id="3.30.70.330">
    <property type="match status" value="1"/>
</dbReference>
<evidence type="ECO:0000313" key="5">
    <source>
        <dbReference type="EMBL" id="CAD8660863.1"/>
    </source>
</evidence>
<dbReference type="InterPro" id="IPR000504">
    <property type="entry name" value="RRM_dom"/>
</dbReference>
<name>A0A7S0R070_9CRYP</name>
<dbReference type="PROSITE" id="PS50102">
    <property type="entry name" value="RRM"/>
    <property type="match status" value="1"/>
</dbReference>
<keyword evidence="1 2" id="KW-0694">RNA-binding</keyword>
<dbReference type="SMART" id="SM00360">
    <property type="entry name" value="RRM"/>
    <property type="match status" value="1"/>
</dbReference>
<evidence type="ECO:0000259" key="4">
    <source>
        <dbReference type="PROSITE" id="PS50102"/>
    </source>
</evidence>
<organism evidence="5">
    <name type="scientific">Cryptomonas curvata</name>
    <dbReference type="NCBI Taxonomy" id="233186"/>
    <lineage>
        <taxon>Eukaryota</taxon>
        <taxon>Cryptophyceae</taxon>
        <taxon>Cryptomonadales</taxon>
        <taxon>Cryptomonadaceae</taxon>
        <taxon>Cryptomonas</taxon>
    </lineage>
</organism>
<dbReference type="AlphaFoldDB" id="A0A7S0R070"/>
<evidence type="ECO:0000256" key="2">
    <source>
        <dbReference type="PROSITE-ProRule" id="PRU00176"/>
    </source>
</evidence>
<dbReference type="InterPro" id="IPR048289">
    <property type="entry name" value="RRM2_NsCP33-like"/>
</dbReference>
<dbReference type="SUPFAM" id="SSF54928">
    <property type="entry name" value="RNA-binding domain, RBD"/>
    <property type="match status" value="1"/>
</dbReference>
<keyword evidence="3" id="KW-0732">Signal</keyword>
<accession>A0A7S0R070</accession>
<feature type="domain" description="RRM" evidence="4">
    <location>
        <begin position="54"/>
        <end position="132"/>
    </location>
</feature>
<feature type="signal peptide" evidence="3">
    <location>
        <begin position="1"/>
        <end position="19"/>
    </location>
</feature>
<dbReference type="InterPro" id="IPR035979">
    <property type="entry name" value="RBD_domain_sf"/>
</dbReference>
<sequence>MAAVRLAAVCVACLGVASAFMIPSAGFGLRAALPSAALRQSSTSKISMQALDELKLFVGGLPWAMESEELKQAFSEFGAVQDANIVYDRETGRSRGFGFVTFTEKAHAEAACNQMNQAEIGGRTVNVNFAKQRAPREAGSFNRAPRSNY</sequence>